<dbReference type="InterPro" id="IPR027417">
    <property type="entry name" value="P-loop_NTPase"/>
</dbReference>
<proteinExistence type="predicted"/>
<sequence>MSSSTRNAPVGAVWREQLLRSSEQALEDLAVAQTAEVVFVRAEGESVASGYADEVEERALAQGFVTAQIGVATERSFESMGALVRAVLLALRVPGPRTGRGRGLLELLDAFASRNGRKALALFDEGVEITGAVGDLPALARAYVAAASQPRTEKKRLLAWLEGTELARAEDSPLAMSALTERTAKRALAQVTHLMRVLGHRGTLLVFRNGETLLRLPPARRETAYTVLRELVDNADGGHGLYATRIVLIGATALFQGTRSLASLKPLATRVAALPGSPPLTPPHRPLIDLMMPASFDVDTPPTPATPDESHDAELRGIIRACHGLPPVESILSMSVGQESIDRTIDQLFEHSSMDGSVFALLTGEYGSGKTHLLLHLAARALAEKRPVFRLSLERLDTDLGNPQRHLRRVLETSILPGKRRATAIDRLTAWTRDPEALERLMSALEAISLLQGDAAAAAQRALARAKGAKARGAALEAFLGAVDLVDKSGAANYRQDAYGRLLVWVELLERLEGCQGPVVLIDEAENLYKMGISRSERRTALRSLSFYCGGTLPRACVVMAITPDVLDQLRNESQELLDEVSAQSTVLDAEDATMLRRRLVRLKPIAVPALGREHRATLLGRVYTTHTRVRARRPEITWAQYAETLLAREELTPRELVRYAAEWLESSWWSRKPRKG</sequence>
<keyword evidence="3" id="KW-1185">Reference proteome</keyword>
<name>A0ABZ2K476_9BACT</name>
<reference evidence="2 3" key="1">
    <citation type="submission" date="2021-12" db="EMBL/GenBank/DDBJ databases">
        <title>Discovery of the Pendulisporaceae a myxobacterial family with distinct sporulation behavior and unique specialized metabolism.</title>
        <authorList>
            <person name="Garcia R."/>
            <person name="Popoff A."/>
            <person name="Bader C.D."/>
            <person name="Loehr J."/>
            <person name="Walesch S."/>
            <person name="Walt C."/>
            <person name="Boldt J."/>
            <person name="Bunk B."/>
            <person name="Haeckl F.J.F.P.J."/>
            <person name="Gunesch A.P."/>
            <person name="Birkelbach J."/>
            <person name="Nuebel U."/>
            <person name="Pietschmann T."/>
            <person name="Bach T."/>
            <person name="Mueller R."/>
        </authorList>
    </citation>
    <scope>NUCLEOTIDE SEQUENCE [LARGE SCALE GENOMIC DNA]</scope>
    <source>
        <strain evidence="2 3">MSr12523</strain>
    </source>
</reference>
<dbReference type="EMBL" id="CP089982">
    <property type="protein sequence ID" value="WXA93506.1"/>
    <property type="molecule type" value="Genomic_DNA"/>
</dbReference>
<dbReference type="RefSeq" id="WP_394844107.1">
    <property type="nucleotide sequence ID" value="NZ_CP089982.1"/>
</dbReference>
<dbReference type="SUPFAM" id="SSF52540">
    <property type="entry name" value="P-loop containing nucleoside triphosphate hydrolases"/>
    <property type="match status" value="1"/>
</dbReference>
<evidence type="ECO:0000313" key="2">
    <source>
        <dbReference type="EMBL" id="WXA93506.1"/>
    </source>
</evidence>
<protein>
    <submittedName>
        <fullName evidence="2">DUF2791 family P-loop domain-containing protein</fullName>
    </submittedName>
</protein>
<gene>
    <name evidence="2" type="ORF">LZC95_44525</name>
</gene>
<dbReference type="Proteomes" id="UP001379533">
    <property type="component" value="Chromosome"/>
</dbReference>
<feature type="domain" description="AAA+ ATPase" evidence="1">
    <location>
        <begin position="356"/>
        <end position="607"/>
    </location>
</feature>
<evidence type="ECO:0000313" key="3">
    <source>
        <dbReference type="Proteomes" id="UP001379533"/>
    </source>
</evidence>
<evidence type="ECO:0000259" key="1">
    <source>
        <dbReference type="SMART" id="SM00382"/>
    </source>
</evidence>
<accession>A0ABZ2K476</accession>
<dbReference type="SMART" id="SM00382">
    <property type="entry name" value="AAA"/>
    <property type="match status" value="1"/>
</dbReference>
<dbReference type="InterPro" id="IPR021228">
    <property type="entry name" value="BrxD"/>
</dbReference>
<dbReference type="InterPro" id="IPR003593">
    <property type="entry name" value="AAA+_ATPase"/>
</dbReference>
<dbReference type="Pfam" id="PF10923">
    <property type="entry name" value="BrxC_BrxD"/>
    <property type="match status" value="3"/>
</dbReference>
<organism evidence="2 3">
    <name type="scientific">Pendulispora brunnea</name>
    <dbReference type="NCBI Taxonomy" id="2905690"/>
    <lineage>
        <taxon>Bacteria</taxon>
        <taxon>Pseudomonadati</taxon>
        <taxon>Myxococcota</taxon>
        <taxon>Myxococcia</taxon>
        <taxon>Myxococcales</taxon>
        <taxon>Sorangiineae</taxon>
        <taxon>Pendulisporaceae</taxon>
        <taxon>Pendulispora</taxon>
    </lineage>
</organism>
<dbReference type="Gene3D" id="3.40.50.300">
    <property type="entry name" value="P-loop containing nucleotide triphosphate hydrolases"/>
    <property type="match status" value="1"/>
</dbReference>